<accession>A0A1E5BKG4</accession>
<name>A0A1E5BKG4_9VIBR</name>
<comment type="caution">
    <text evidence="1">The sequence shown here is derived from an EMBL/GenBank/DDBJ whole genome shotgun (WGS) entry which is preliminary data.</text>
</comment>
<evidence type="ECO:0000313" key="2">
    <source>
        <dbReference type="Proteomes" id="UP000094741"/>
    </source>
</evidence>
<dbReference type="EMBL" id="AJYQ02000002">
    <property type="protein sequence ID" value="OEE38326.1"/>
    <property type="molecule type" value="Genomic_DNA"/>
</dbReference>
<proteinExistence type="predicted"/>
<protein>
    <submittedName>
        <fullName evidence="1">Uncharacterized protein</fullName>
    </submittedName>
</protein>
<gene>
    <name evidence="1" type="ORF">A1QO_02805</name>
</gene>
<dbReference type="Proteomes" id="UP000094741">
    <property type="component" value="Unassembled WGS sequence"/>
</dbReference>
<organism evidence="1 2">
    <name type="scientific">Vibrio genomosp. F10 str. ZF-129</name>
    <dbReference type="NCBI Taxonomy" id="1187848"/>
    <lineage>
        <taxon>Bacteria</taxon>
        <taxon>Pseudomonadati</taxon>
        <taxon>Pseudomonadota</taxon>
        <taxon>Gammaproteobacteria</taxon>
        <taxon>Vibrionales</taxon>
        <taxon>Vibrionaceae</taxon>
        <taxon>Vibrio</taxon>
    </lineage>
</organism>
<dbReference type="STRING" id="1187848.A1QO_02805"/>
<dbReference type="AlphaFoldDB" id="A0A1E5BKG4"/>
<evidence type="ECO:0000313" key="1">
    <source>
        <dbReference type="EMBL" id="OEE38326.1"/>
    </source>
</evidence>
<dbReference type="RefSeq" id="WP_017041326.1">
    <property type="nucleotide sequence ID" value="NZ_AJYQ02000002.1"/>
</dbReference>
<sequence>MDIHTVKQLMTTSLGNVSSNEQPRKVRANTEVLVNALQLHALTDHPFTKCIEKYSKFISVQGVDDCYSTDGIGRELYRVKFTFKKNHKIDKHDLSFNFSFVLQFYLHHTDDYNVVEDPSVELAESFIKQWGCDDGSSLDAIHRALRTVTTQVAESVNAGAPIIWALRGVDAPKTSSIHTWEDLLVGESLMEACIGESNTYLVSIKVFDSNHAVSSTQTDIVEASSEEEASKFALFSFTGYYDRSMLYKGARESDALLYVKDQKTLAKTEKVTKVAHSLALMLEKTGNFTHLGKADPRLFPKEYSEHFKNDCPF</sequence>
<reference evidence="1 2" key="1">
    <citation type="journal article" date="2012" name="Science">
        <title>Ecological populations of bacteria act as socially cohesive units of antibiotic production and resistance.</title>
        <authorList>
            <person name="Cordero O.X."/>
            <person name="Wildschutte H."/>
            <person name="Kirkup B."/>
            <person name="Proehl S."/>
            <person name="Ngo L."/>
            <person name="Hussain F."/>
            <person name="Le Roux F."/>
            <person name="Mincer T."/>
            <person name="Polz M.F."/>
        </authorList>
    </citation>
    <scope>NUCLEOTIDE SEQUENCE [LARGE SCALE GENOMIC DNA]</scope>
    <source>
        <strain evidence="1 2">ZF-129</strain>
    </source>
</reference>